<evidence type="ECO:0000313" key="3">
    <source>
        <dbReference type="Proteomes" id="UP001595823"/>
    </source>
</evidence>
<keyword evidence="3" id="KW-1185">Reference proteome</keyword>
<evidence type="ECO:0008006" key="4">
    <source>
        <dbReference type="Google" id="ProtNLM"/>
    </source>
</evidence>
<dbReference type="RefSeq" id="WP_380618293.1">
    <property type="nucleotide sequence ID" value="NZ_JBHSDK010000007.1"/>
</dbReference>
<proteinExistence type="predicted"/>
<protein>
    <recommendedName>
        <fullName evidence="4">Poly(3-hydroxyalkanoate) polymerase subunit PhaE</fullName>
    </recommendedName>
</protein>
<feature type="region of interest" description="Disordered" evidence="1">
    <location>
        <begin position="121"/>
        <end position="175"/>
    </location>
</feature>
<reference evidence="3" key="1">
    <citation type="journal article" date="2019" name="Int. J. Syst. Evol. Microbiol.">
        <title>The Global Catalogue of Microorganisms (GCM) 10K type strain sequencing project: providing services to taxonomists for standard genome sequencing and annotation.</title>
        <authorList>
            <consortium name="The Broad Institute Genomics Platform"/>
            <consortium name="The Broad Institute Genome Sequencing Center for Infectious Disease"/>
            <person name="Wu L."/>
            <person name="Ma J."/>
        </authorList>
    </citation>
    <scope>NUCLEOTIDE SEQUENCE [LARGE SCALE GENOMIC DNA]</scope>
    <source>
        <strain evidence="3">IBRC-M 10908</strain>
    </source>
</reference>
<name>A0ABV8TUQ4_9ACTN</name>
<organism evidence="2 3">
    <name type="scientific">Salininema proteolyticum</name>
    <dbReference type="NCBI Taxonomy" id="1607685"/>
    <lineage>
        <taxon>Bacteria</taxon>
        <taxon>Bacillati</taxon>
        <taxon>Actinomycetota</taxon>
        <taxon>Actinomycetes</taxon>
        <taxon>Glycomycetales</taxon>
        <taxon>Glycomycetaceae</taxon>
        <taxon>Salininema</taxon>
    </lineage>
</organism>
<feature type="compositionally biased region" description="Basic and acidic residues" evidence="1">
    <location>
        <begin position="124"/>
        <end position="136"/>
    </location>
</feature>
<gene>
    <name evidence="2" type="ORF">ACFPET_04800</name>
</gene>
<dbReference type="Proteomes" id="UP001595823">
    <property type="component" value="Unassembled WGS sequence"/>
</dbReference>
<dbReference type="EMBL" id="JBHSDK010000007">
    <property type="protein sequence ID" value="MFC4334514.1"/>
    <property type="molecule type" value="Genomic_DNA"/>
</dbReference>
<sequence length="175" mass="19424">MIRASSGDYTRWKEWLEGFGRGVDRGTDGLPPFHSDWGGGMYERLLDRVESAFTARMGLWAESLQRDMGRASGLTADELGAALTAARRRLRPIKRFAESDRLPEDLRTQLATALHASVATAQRSLERSAGEDDPTGHRAAVVRRGPLTADLGTRTPERRDTPNPPDTGPRPIRFR</sequence>
<evidence type="ECO:0000313" key="2">
    <source>
        <dbReference type="EMBL" id="MFC4334514.1"/>
    </source>
</evidence>
<evidence type="ECO:0000256" key="1">
    <source>
        <dbReference type="SAM" id="MobiDB-lite"/>
    </source>
</evidence>
<comment type="caution">
    <text evidence="2">The sequence shown here is derived from an EMBL/GenBank/DDBJ whole genome shotgun (WGS) entry which is preliminary data.</text>
</comment>
<accession>A0ABV8TUQ4</accession>